<evidence type="ECO:0000313" key="4">
    <source>
        <dbReference type="Proteomes" id="UP000184330"/>
    </source>
</evidence>
<evidence type="ECO:0000259" key="2">
    <source>
        <dbReference type="PROSITE" id="PS50888"/>
    </source>
</evidence>
<dbReference type="PROSITE" id="PS50888">
    <property type="entry name" value="BHLH"/>
    <property type="match status" value="1"/>
</dbReference>
<dbReference type="PANTHER" id="PTHR47336:SF2">
    <property type="entry name" value="TRANSCRIPTION FACTOR HMS1-RELATED"/>
    <property type="match status" value="1"/>
</dbReference>
<sequence length="385" mass="42996">MPTRNYSFQAAGANSGLISLKDLGNAKNVFDENFTVDMDMRDWNDWVQNEGNIVERDSPIVDRKESIASTVSWLENTSANVESSSKDAMFAPFLNNNEFSFEDALLEFDEIPPPLYNGLPNSNLSSSSTDIIQTPTEAPRTFRGFSSLTEEEERSLTDIAMPYHVLAAQMRESPAASSPDQSYSSPAPSPSPEPPTRTRKNKKRKSVVDDLEMRTALCQSRKTGHNAIEKRYRTNLNEKIDCLRQSVPAFPHRSSNSESNDGEEEDEDMDGEDSKIGRQKYGKAAILTRALEYIKHLENTTQRLGNEVDLLKNRVGAFEKLAMSGSIVLSDRVGLVASGMLVCKSETLESIRADFKQVGPKYRPVPGPNTRRRNSRQATKNESEL</sequence>
<accession>A0A1L7XQH8</accession>
<dbReference type="EMBL" id="FJOG01000042">
    <property type="protein sequence ID" value="CZR67197.1"/>
    <property type="molecule type" value="Genomic_DNA"/>
</dbReference>
<dbReference type="OrthoDB" id="2133190at2759"/>
<feature type="compositionally biased region" description="Low complexity" evidence="1">
    <location>
        <begin position="173"/>
        <end position="186"/>
    </location>
</feature>
<name>A0A1L7XQH8_9HELO</name>
<dbReference type="AlphaFoldDB" id="A0A1L7XQH8"/>
<dbReference type="SMART" id="SM00353">
    <property type="entry name" value="HLH"/>
    <property type="match status" value="1"/>
</dbReference>
<evidence type="ECO:0000256" key="1">
    <source>
        <dbReference type="SAM" id="MobiDB-lite"/>
    </source>
</evidence>
<dbReference type="InterPro" id="IPR036638">
    <property type="entry name" value="HLH_DNA-bd_sf"/>
</dbReference>
<dbReference type="STRING" id="576137.A0A1L7XQH8"/>
<protein>
    <recommendedName>
        <fullName evidence="2">BHLH domain-containing protein</fullName>
    </recommendedName>
</protein>
<keyword evidence="4" id="KW-1185">Reference proteome</keyword>
<proteinExistence type="predicted"/>
<evidence type="ECO:0000313" key="3">
    <source>
        <dbReference type="EMBL" id="CZR67197.1"/>
    </source>
</evidence>
<feature type="region of interest" description="Disordered" evidence="1">
    <location>
        <begin position="358"/>
        <end position="385"/>
    </location>
</feature>
<dbReference type="InterPro" id="IPR052099">
    <property type="entry name" value="Regulatory_TF_Diverse"/>
</dbReference>
<dbReference type="Proteomes" id="UP000184330">
    <property type="component" value="Unassembled WGS sequence"/>
</dbReference>
<feature type="region of interest" description="Disordered" evidence="1">
    <location>
        <begin position="171"/>
        <end position="211"/>
    </location>
</feature>
<feature type="region of interest" description="Disordered" evidence="1">
    <location>
        <begin position="247"/>
        <end position="277"/>
    </location>
</feature>
<organism evidence="3 4">
    <name type="scientific">Phialocephala subalpina</name>
    <dbReference type="NCBI Taxonomy" id="576137"/>
    <lineage>
        <taxon>Eukaryota</taxon>
        <taxon>Fungi</taxon>
        <taxon>Dikarya</taxon>
        <taxon>Ascomycota</taxon>
        <taxon>Pezizomycotina</taxon>
        <taxon>Leotiomycetes</taxon>
        <taxon>Helotiales</taxon>
        <taxon>Mollisiaceae</taxon>
        <taxon>Phialocephala</taxon>
        <taxon>Phialocephala fortinii species complex</taxon>
    </lineage>
</organism>
<dbReference type="Gene3D" id="4.10.280.10">
    <property type="entry name" value="Helix-loop-helix DNA-binding domain"/>
    <property type="match status" value="1"/>
</dbReference>
<dbReference type="Pfam" id="PF00010">
    <property type="entry name" value="HLH"/>
    <property type="match status" value="1"/>
</dbReference>
<feature type="compositionally biased region" description="Acidic residues" evidence="1">
    <location>
        <begin position="260"/>
        <end position="271"/>
    </location>
</feature>
<dbReference type="InterPro" id="IPR011598">
    <property type="entry name" value="bHLH_dom"/>
</dbReference>
<gene>
    <name evidence="3" type="ORF">PAC_17096</name>
</gene>
<dbReference type="PANTHER" id="PTHR47336">
    <property type="entry name" value="TRANSCRIPTION FACTOR HMS1-RELATED"/>
    <property type="match status" value="1"/>
</dbReference>
<dbReference type="GO" id="GO:0046983">
    <property type="term" value="F:protein dimerization activity"/>
    <property type="evidence" value="ECO:0007669"/>
    <property type="project" value="InterPro"/>
</dbReference>
<dbReference type="SUPFAM" id="SSF47459">
    <property type="entry name" value="HLH, helix-loop-helix DNA-binding domain"/>
    <property type="match status" value="1"/>
</dbReference>
<reference evidence="3 4" key="1">
    <citation type="submission" date="2016-03" db="EMBL/GenBank/DDBJ databases">
        <authorList>
            <person name="Ploux O."/>
        </authorList>
    </citation>
    <scope>NUCLEOTIDE SEQUENCE [LARGE SCALE GENOMIC DNA]</scope>
    <source>
        <strain evidence="3 4">UAMH 11012</strain>
    </source>
</reference>
<feature type="domain" description="BHLH" evidence="2">
    <location>
        <begin position="220"/>
        <end position="297"/>
    </location>
</feature>